<evidence type="ECO:0000256" key="1">
    <source>
        <dbReference type="SAM" id="Phobius"/>
    </source>
</evidence>
<dbReference type="EMBL" id="JAGETX010000012">
    <property type="protein sequence ID" value="MBO3272405.1"/>
    <property type="molecule type" value="Genomic_DNA"/>
</dbReference>
<gene>
    <name evidence="2" type="ORF">J4D97_17260</name>
</gene>
<keyword evidence="1" id="KW-1133">Transmembrane helix</keyword>
<comment type="caution">
    <text evidence="2">The sequence shown here is derived from an EMBL/GenBank/DDBJ whole genome shotgun (WGS) entry which is preliminary data.</text>
</comment>
<keyword evidence="3" id="KW-1185">Reference proteome</keyword>
<evidence type="ECO:0000313" key="3">
    <source>
        <dbReference type="Proteomes" id="UP000670527"/>
    </source>
</evidence>
<proteinExistence type="predicted"/>
<keyword evidence="1" id="KW-0812">Transmembrane</keyword>
<dbReference type="Proteomes" id="UP000670527">
    <property type="component" value="Unassembled WGS sequence"/>
</dbReference>
<evidence type="ECO:0000313" key="2">
    <source>
        <dbReference type="EMBL" id="MBO3272405.1"/>
    </source>
</evidence>
<reference evidence="2 3" key="1">
    <citation type="submission" date="2021-03" db="EMBL/GenBank/DDBJ databases">
        <authorList>
            <person name="Kim M.K."/>
        </authorList>
    </citation>
    <scope>NUCLEOTIDE SEQUENCE [LARGE SCALE GENOMIC DNA]</scope>
    <source>
        <strain evidence="2 3">BT507</strain>
    </source>
</reference>
<protein>
    <recommendedName>
        <fullName evidence="4">DUF418 domain-containing protein</fullName>
    </recommendedName>
</protein>
<keyword evidence="1" id="KW-0472">Membrane</keyword>
<evidence type="ECO:0008006" key="4">
    <source>
        <dbReference type="Google" id="ProtNLM"/>
    </source>
</evidence>
<accession>A0ABS3TFF9</accession>
<sequence length="68" mass="8134">MAIIVLYVQRYNIDQFDFVIQIPFILSAGVAAMFQALMFARFPLDRPPRQALPEWLRWRWRPRSIPAK</sequence>
<feature type="transmembrane region" description="Helical" evidence="1">
    <location>
        <begin position="20"/>
        <end position="40"/>
    </location>
</feature>
<name>A0ABS3TFF9_9BACT</name>
<organism evidence="2 3">
    <name type="scientific">Hymenobacter defluvii</name>
    <dbReference type="NCBI Taxonomy" id="2054411"/>
    <lineage>
        <taxon>Bacteria</taxon>
        <taxon>Pseudomonadati</taxon>
        <taxon>Bacteroidota</taxon>
        <taxon>Cytophagia</taxon>
        <taxon>Cytophagales</taxon>
        <taxon>Hymenobacteraceae</taxon>
        <taxon>Hymenobacter</taxon>
    </lineage>
</organism>